<protein>
    <recommendedName>
        <fullName evidence="3">Reverse transcriptase domain-containing protein</fullName>
    </recommendedName>
</protein>
<reference evidence="1 2" key="1">
    <citation type="submission" date="2013-05" db="EMBL/GenBank/DDBJ databases">
        <title>Draft genome of the parasitic nematode Anyclostoma ceylanicum.</title>
        <authorList>
            <person name="Mitreva M."/>
        </authorList>
    </citation>
    <scope>NUCLEOTIDE SEQUENCE [LARGE SCALE GENOMIC DNA]</scope>
</reference>
<sequence length="261" mass="30434">LLIQHLRDSAEKAKGSRTAKRRPAHETLELILQHGAARGAGNYQLTSELVKRCREAVREDLKERRAAGLTEAAEAERSIRNSRRYFANCKTKMTALRRPEGTISLSRRVIERVIYDLYSDFFDSHVHLPPCRLREDGYVIWTLARLFTRYVSECKQHYHQNSAILRRHHHRRQKMGSTRRHCVAKTIHRHSRREVMRRLEWDNMGVRVDGRLLHHLHFADDVVLITPNMSQAERMLADLDDACGKIGLQLNLTNTAFMRNG</sequence>
<evidence type="ECO:0000313" key="1">
    <source>
        <dbReference type="EMBL" id="EPB66844.1"/>
    </source>
</evidence>
<proteinExistence type="predicted"/>
<organism evidence="1 2">
    <name type="scientific">Ancylostoma ceylanicum</name>
    <dbReference type="NCBI Taxonomy" id="53326"/>
    <lineage>
        <taxon>Eukaryota</taxon>
        <taxon>Metazoa</taxon>
        <taxon>Ecdysozoa</taxon>
        <taxon>Nematoda</taxon>
        <taxon>Chromadorea</taxon>
        <taxon>Rhabditida</taxon>
        <taxon>Rhabditina</taxon>
        <taxon>Rhabditomorpha</taxon>
        <taxon>Strongyloidea</taxon>
        <taxon>Ancylostomatidae</taxon>
        <taxon>Ancylostomatinae</taxon>
        <taxon>Ancylostoma</taxon>
    </lineage>
</organism>
<gene>
    <name evidence="1" type="ORF">ANCCEY_14066</name>
</gene>
<evidence type="ECO:0008006" key="3">
    <source>
        <dbReference type="Google" id="ProtNLM"/>
    </source>
</evidence>
<evidence type="ECO:0000313" key="2">
    <source>
        <dbReference type="Proteomes" id="UP000054495"/>
    </source>
</evidence>
<keyword evidence="2" id="KW-1185">Reference proteome</keyword>
<dbReference type="Proteomes" id="UP000054495">
    <property type="component" value="Unassembled WGS sequence"/>
</dbReference>
<feature type="non-terminal residue" evidence="1">
    <location>
        <position position="1"/>
    </location>
</feature>
<name>A0A0D6L666_9BILA</name>
<accession>A0A0D6L666</accession>
<dbReference type="AlphaFoldDB" id="A0A0D6L666"/>
<dbReference type="EMBL" id="KE125894">
    <property type="protein sequence ID" value="EPB66844.1"/>
    <property type="molecule type" value="Genomic_DNA"/>
</dbReference>